<dbReference type="Pfam" id="PF00356">
    <property type="entry name" value="LacI"/>
    <property type="match status" value="1"/>
</dbReference>
<keyword evidence="1" id="KW-0805">Transcription regulation</keyword>
<reference evidence="5" key="1">
    <citation type="submission" date="2021-01" db="EMBL/GenBank/DDBJ databases">
        <title>Whole genome shotgun sequence of Planosporangium flavigriseum NBRC 105377.</title>
        <authorList>
            <person name="Komaki H."/>
            <person name="Tamura T."/>
        </authorList>
    </citation>
    <scope>NUCLEOTIDE SEQUENCE</scope>
    <source>
        <strain evidence="5">NBRC 105377</strain>
    </source>
</reference>
<dbReference type="PANTHER" id="PTHR30146:SF109">
    <property type="entry name" value="HTH-TYPE TRANSCRIPTIONAL REGULATOR GALS"/>
    <property type="match status" value="1"/>
</dbReference>
<accession>A0A8J3LRY1</accession>
<dbReference type="GO" id="GO:0000976">
    <property type="term" value="F:transcription cis-regulatory region binding"/>
    <property type="evidence" value="ECO:0007669"/>
    <property type="project" value="TreeGrafter"/>
</dbReference>
<evidence type="ECO:0000256" key="3">
    <source>
        <dbReference type="ARBA" id="ARBA00023163"/>
    </source>
</evidence>
<dbReference type="Gene3D" id="3.40.50.2300">
    <property type="match status" value="2"/>
</dbReference>
<dbReference type="SUPFAM" id="SSF47413">
    <property type="entry name" value="lambda repressor-like DNA-binding domains"/>
    <property type="match status" value="1"/>
</dbReference>
<protein>
    <submittedName>
        <fullName evidence="5">LacI family transcriptional regulator</fullName>
    </submittedName>
</protein>
<dbReference type="InterPro" id="IPR010982">
    <property type="entry name" value="Lambda_DNA-bd_dom_sf"/>
</dbReference>
<gene>
    <name evidence="5" type="ORF">Pfl04_40990</name>
</gene>
<dbReference type="CDD" id="cd01392">
    <property type="entry name" value="HTH_LacI"/>
    <property type="match status" value="1"/>
</dbReference>
<dbReference type="CDD" id="cd06267">
    <property type="entry name" value="PBP1_LacI_sugar_binding-like"/>
    <property type="match status" value="1"/>
</dbReference>
<dbReference type="InterPro" id="IPR046335">
    <property type="entry name" value="LacI/GalR-like_sensor"/>
</dbReference>
<dbReference type="GO" id="GO:0003700">
    <property type="term" value="F:DNA-binding transcription factor activity"/>
    <property type="evidence" value="ECO:0007669"/>
    <property type="project" value="TreeGrafter"/>
</dbReference>
<dbReference type="EMBL" id="BONU01000035">
    <property type="protein sequence ID" value="GIG75695.1"/>
    <property type="molecule type" value="Genomic_DNA"/>
</dbReference>
<evidence type="ECO:0000313" key="5">
    <source>
        <dbReference type="EMBL" id="GIG75695.1"/>
    </source>
</evidence>
<evidence type="ECO:0000313" key="6">
    <source>
        <dbReference type="Proteomes" id="UP000653674"/>
    </source>
</evidence>
<dbReference type="InterPro" id="IPR000843">
    <property type="entry name" value="HTH_LacI"/>
</dbReference>
<dbReference type="InterPro" id="IPR028082">
    <property type="entry name" value="Peripla_BP_I"/>
</dbReference>
<dbReference type="Proteomes" id="UP000653674">
    <property type="component" value="Unassembled WGS sequence"/>
</dbReference>
<dbReference type="Gene3D" id="1.10.260.40">
    <property type="entry name" value="lambda repressor-like DNA-binding domains"/>
    <property type="match status" value="1"/>
</dbReference>
<keyword evidence="3" id="KW-0804">Transcription</keyword>
<dbReference type="AlphaFoldDB" id="A0A8J3LRY1"/>
<sequence length="338" mass="36491">MRLSDVALAAATSAKTASRVINGDPRVAPETRRRVEEAVTRLGYRVDLLARSLRRGVDDTIGVIVESIADPFFAAVISEIELAALRRGLNVIVTSNRRLPNREVAIVDSLQQRRVAGLIITPHTSDLSYLAATDTPVVFVDRHPRNFPADVVTFDDRGGARMAVRHLLRYGHQRVAFVSDDLEVETSRNRHAGYVDALMEADLPVAPELVATDCADAAVARARTCEFLDLDEPPTAIFSARSETSLGVVKVLHDRKRTDIATVSFGDFALADVLSPAITVLEQSPELLGRLAAERLFARLDGDHNDPVNTVIPLRLVPRGSGEIVPSGGAETVGGAGV</sequence>
<feature type="domain" description="HTH lacI-type" evidence="4">
    <location>
        <begin position="1"/>
        <end position="55"/>
    </location>
</feature>
<evidence type="ECO:0000256" key="1">
    <source>
        <dbReference type="ARBA" id="ARBA00023015"/>
    </source>
</evidence>
<dbReference type="PROSITE" id="PS50932">
    <property type="entry name" value="HTH_LACI_2"/>
    <property type="match status" value="1"/>
</dbReference>
<comment type="caution">
    <text evidence="5">The sequence shown here is derived from an EMBL/GenBank/DDBJ whole genome shotgun (WGS) entry which is preliminary data.</text>
</comment>
<proteinExistence type="predicted"/>
<evidence type="ECO:0000259" key="4">
    <source>
        <dbReference type="PROSITE" id="PS50932"/>
    </source>
</evidence>
<keyword evidence="6" id="KW-1185">Reference proteome</keyword>
<dbReference type="PANTHER" id="PTHR30146">
    <property type="entry name" value="LACI-RELATED TRANSCRIPTIONAL REPRESSOR"/>
    <property type="match status" value="1"/>
</dbReference>
<dbReference type="Pfam" id="PF13377">
    <property type="entry name" value="Peripla_BP_3"/>
    <property type="match status" value="1"/>
</dbReference>
<keyword evidence="2" id="KW-0238">DNA-binding</keyword>
<name>A0A8J3LRY1_9ACTN</name>
<dbReference type="SUPFAM" id="SSF53822">
    <property type="entry name" value="Periplasmic binding protein-like I"/>
    <property type="match status" value="1"/>
</dbReference>
<organism evidence="5 6">
    <name type="scientific">Planosporangium flavigriseum</name>
    <dbReference type="NCBI Taxonomy" id="373681"/>
    <lineage>
        <taxon>Bacteria</taxon>
        <taxon>Bacillati</taxon>
        <taxon>Actinomycetota</taxon>
        <taxon>Actinomycetes</taxon>
        <taxon>Micromonosporales</taxon>
        <taxon>Micromonosporaceae</taxon>
        <taxon>Planosporangium</taxon>
    </lineage>
</organism>
<evidence type="ECO:0000256" key="2">
    <source>
        <dbReference type="ARBA" id="ARBA00023125"/>
    </source>
</evidence>
<dbReference type="SMART" id="SM00354">
    <property type="entry name" value="HTH_LACI"/>
    <property type="match status" value="1"/>
</dbReference>